<feature type="compositionally biased region" description="Acidic residues" evidence="3">
    <location>
        <begin position="42"/>
        <end position="55"/>
    </location>
</feature>
<organism evidence="6 7">
    <name type="scientific">Candidatus Lachnoclostridium pullistercoris</name>
    <dbReference type="NCBI Taxonomy" id="2838632"/>
    <lineage>
        <taxon>Bacteria</taxon>
        <taxon>Bacillati</taxon>
        <taxon>Bacillota</taxon>
        <taxon>Clostridia</taxon>
        <taxon>Lachnospirales</taxon>
        <taxon>Lachnospiraceae</taxon>
    </lineage>
</organism>
<name>A0A9D2PDE1_9FIRM</name>
<dbReference type="InterPro" id="IPR008979">
    <property type="entry name" value="Galactose-bd-like_sf"/>
</dbReference>
<protein>
    <submittedName>
        <fullName evidence="6">Ig-like domain-containing protein</fullName>
    </submittedName>
</protein>
<dbReference type="PANTHER" id="PTHR14859">
    <property type="entry name" value="CALCOFLUOR WHITE HYPERSENSITIVE PROTEIN PRECURSOR"/>
    <property type="match status" value="1"/>
</dbReference>
<dbReference type="EMBL" id="DWWL01000076">
    <property type="protein sequence ID" value="HJC48715.1"/>
    <property type="molecule type" value="Genomic_DNA"/>
</dbReference>
<dbReference type="SMART" id="SM00635">
    <property type="entry name" value="BID_2"/>
    <property type="match status" value="1"/>
</dbReference>
<dbReference type="InterPro" id="IPR003343">
    <property type="entry name" value="Big_2"/>
</dbReference>
<keyword evidence="4" id="KW-0732">Signal</keyword>
<evidence type="ECO:0000313" key="6">
    <source>
        <dbReference type="EMBL" id="HJC48715.1"/>
    </source>
</evidence>
<dbReference type="GO" id="GO:0016798">
    <property type="term" value="F:hydrolase activity, acting on glycosyl bonds"/>
    <property type="evidence" value="ECO:0007669"/>
    <property type="project" value="UniProtKB-KW"/>
</dbReference>
<feature type="compositionally biased region" description="Low complexity" evidence="3">
    <location>
        <begin position="29"/>
        <end position="41"/>
    </location>
</feature>
<evidence type="ECO:0000256" key="1">
    <source>
        <dbReference type="ARBA" id="ARBA00022801"/>
    </source>
</evidence>
<keyword evidence="1" id="KW-0378">Hydrolase</keyword>
<dbReference type="PANTHER" id="PTHR14859:SF15">
    <property type="entry name" value="ENDONUCLEASE_EXONUCLEASE_PHOSPHATASE DOMAIN-CONTAINING PROTEIN"/>
    <property type="match status" value="1"/>
</dbReference>
<dbReference type="Pfam" id="PF02368">
    <property type="entry name" value="Big_2"/>
    <property type="match status" value="1"/>
</dbReference>
<evidence type="ECO:0000259" key="5">
    <source>
        <dbReference type="SMART" id="SM00635"/>
    </source>
</evidence>
<dbReference type="Gene3D" id="2.60.40.1080">
    <property type="match status" value="1"/>
</dbReference>
<feature type="region of interest" description="Disordered" evidence="3">
    <location>
        <begin position="29"/>
        <end position="58"/>
    </location>
</feature>
<dbReference type="SUPFAM" id="SSF49373">
    <property type="entry name" value="Invasin/intimin cell-adhesion fragments"/>
    <property type="match status" value="1"/>
</dbReference>
<dbReference type="SUPFAM" id="SSF49785">
    <property type="entry name" value="Galactose-binding domain-like"/>
    <property type="match status" value="2"/>
</dbReference>
<keyword evidence="2" id="KW-0326">Glycosidase</keyword>
<dbReference type="PROSITE" id="PS51257">
    <property type="entry name" value="PROKAR_LIPOPROTEIN"/>
    <property type="match status" value="1"/>
</dbReference>
<dbReference type="InterPro" id="IPR000421">
    <property type="entry name" value="FA58C"/>
</dbReference>
<dbReference type="InterPro" id="IPR003305">
    <property type="entry name" value="CenC_carb-bd"/>
</dbReference>
<dbReference type="InterPro" id="IPR051916">
    <property type="entry name" value="GPI-anchor_lipid_remodeler"/>
</dbReference>
<evidence type="ECO:0000256" key="3">
    <source>
        <dbReference type="SAM" id="MobiDB-lite"/>
    </source>
</evidence>
<dbReference type="Gene3D" id="2.60.120.260">
    <property type="entry name" value="Galactose-binding domain-like"/>
    <property type="match status" value="2"/>
</dbReference>
<accession>A0A9D2PDE1</accession>
<evidence type="ECO:0000256" key="4">
    <source>
        <dbReference type="SAM" id="SignalP"/>
    </source>
</evidence>
<dbReference type="Pfam" id="PF03372">
    <property type="entry name" value="Exo_endo_phos"/>
    <property type="match status" value="1"/>
</dbReference>
<dbReference type="Pfam" id="PF00754">
    <property type="entry name" value="F5_F8_type_C"/>
    <property type="match status" value="1"/>
</dbReference>
<sequence>MKKWRAAAAGCAVGLAAISLFGCQSSGDSTTAAEETTVSEAESTEETAESAEESQENMTMRVATWNVDSKAHPDIKKMSDIIKENGVEIMGFQEIDVNNTRNDYDMVQDFVNDNYPYVHFAKGRDFANGGFGVGVTSQYELKEVSSIPIESTGSKATKVLERTVFEKDGREIAFYVTHTSWENTDLRRRQFAEIIERVKQDPVEYKIMVADWNADQSLYEFTMFEDAFNIANGKDGKWFDTFNGTDDSMKVMTVDNIITTKNIRITDVGTVHSDMADHDMLWADLEFLDKAEGEPATDNRALGQEVTASSTAEDSDPYMLNDYDMDTCWTAAEGGEQSVVLELDRVYDGSQAEIYWGDAKPESCTVAVSTDGTNYTEVSAAEADGRTEAALDGGVKFIRLEMSGNEPAQIRELQVFGDFIVPESVPEDNLLANGDMETEDGWELADITAPAEDGDAAEEGEAASYEFGYTEDAHSGSQAAVITKSGKDAAGDGVIRQTISIEPNKRYQLSFWHKTDTLDSASFTYEINQKDKDGNTISTHLASLNDNLNMSQEYREFDYNFITSPYAVSADIALHVVAGEGSLYVDDMAVREVIPTEVIFVKAENDELAVGDTTKVTAQILPENANDLTFHWTSSDESVITVAEDGTVTAVGAGSAYAQYVNSGDLTAESSVLITVK</sequence>
<dbReference type="InterPro" id="IPR005135">
    <property type="entry name" value="Endo/exonuclease/phosphatase"/>
</dbReference>
<evidence type="ECO:0000256" key="2">
    <source>
        <dbReference type="ARBA" id="ARBA00023295"/>
    </source>
</evidence>
<dbReference type="InterPro" id="IPR008964">
    <property type="entry name" value="Invasin/intimin_cell_adhesion"/>
</dbReference>
<evidence type="ECO:0000313" key="7">
    <source>
        <dbReference type="Proteomes" id="UP000823883"/>
    </source>
</evidence>
<feature type="region of interest" description="Disordered" evidence="3">
    <location>
        <begin position="295"/>
        <end position="315"/>
    </location>
</feature>
<feature type="chain" id="PRO_5039269796" evidence="4">
    <location>
        <begin position="23"/>
        <end position="677"/>
    </location>
</feature>
<dbReference type="GO" id="GO:0016020">
    <property type="term" value="C:membrane"/>
    <property type="evidence" value="ECO:0007669"/>
    <property type="project" value="GOC"/>
</dbReference>
<feature type="signal peptide" evidence="4">
    <location>
        <begin position="1"/>
        <end position="22"/>
    </location>
</feature>
<proteinExistence type="predicted"/>
<dbReference type="GO" id="GO:0006506">
    <property type="term" value="P:GPI anchor biosynthetic process"/>
    <property type="evidence" value="ECO:0007669"/>
    <property type="project" value="TreeGrafter"/>
</dbReference>
<comment type="caution">
    <text evidence="6">The sequence shown here is derived from an EMBL/GenBank/DDBJ whole genome shotgun (WGS) entry which is preliminary data.</text>
</comment>
<reference evidence="6" key="2">
    <citation type="submission" date="2021-04" db="EMBL/GenBank/DDBJ databases">
        <authorList>
            <person name="Gilroy R."/>
        </authorList>
    </citation>
    <scope>NUCLEOTIDE SEQUENCE</scope>
    <source>
        <strain evidence="6">CHK183-5548</strain>
    </source>
</reference>
<dbReference type="Proteomes" id="UP000823883">
    <property type="component" value="Unassembled WGS sequence"/>
</dbReference>
<dbReference type="Gene3D" id="3.60.10.10">
    <property type="entry name" value="Endonuclease/exonuclease/phosphatase"/>
    <property type="match status" value="1"/>
</dbReference>
<gene>
    <name evidence="6" type="ORF">IAA04_11755</name>
</gene>
<dbReference type="AlphaFoldDB" id="A0A9D2PDE1"/>
<dbReference type="InterPro" id="IPR036691">
    <property type="entry name" value="Endo/exonu/phosph_ase_sf"/>
</dbReference>
<reference evidence="6" key="1">
    <citation type="journal article" date="2021" name="PeerJ">
        <title>Extensive microbial diversity within the chicken gut microbiome revealed by metagenomics and culture.</title>
        <authorList>
            <person name="Gilroy R."/>
            <person name="Ravi A."/>
            <person name="Getino M."/>
            <person name="Pursley I."/>
            <person name="Horton D.L."/>
            <person name="Alikhan N.F."/>
            <person name="Baker D."/>
            <person name="Gharbi K."/>
            <person name="Hall N."/>
            <person name="Watson M."/>
            <person name="Adriaenssens E.M."/>
            <person name="Foster-Nyarko E."/>
            <person name="Jarju S."/>
            <person name="Secka A."/>
            <person name="Antonio M."/>
            <person name="Oren A."/>
            <person name="Chaudhuri R.R."/>
            <person name="La Ragione R."/>
            <person name="Hildebrand F."/>
            <person name="Pallen M.J."/>
        </authorList>
    </citation>
    <scope>NUCLEOTIDE SEQUENCE</scope>
    <source>
        <strain evidence="6">CHK183-5548</strain>
    </source>
</reference>
<dbReference type="SUPFAM" id="SSF56219">
    <property type="entry name" value="DNase I-like"/>
    <property type="match status" value="1"/>
</dbReference>
<feature type="domain" description="BIG2" evidence="5">
    <location>
        <begin position="594"/>
        <end position="673"/>
    </location>
</feature>
<dbReference type="Pfam" id="PF02018">
    <property type="entry name" value="CBM_4_9"/>
    <property type="match status" value="1"/>
</dbReference>